<evidence type="ECO:0000256" key="2">
    <source>
        <dbReference type="ARBA" id="ARBA00022679"/>
    </source>
</evidence>
<sequence length="312" mass="34711">MIEDELFAGRPWAEVLERAYGFTVEWTAAGFPFAPLDDLAGRRVSSLPFSDYLPFCTVGSVEDHLSDLRRQYPGRAITIKATLPEDATPTGMEITRRAVYHRYQTGGASSSEFRRGVRKAVKQGVRIARRTDADGLDRFLELYHWQRLNKFGGIPQPPSFFRAIFDVFIANDKGFFLEALTAENELAASVVVLSEGTGWFYKFGASDPDHLSTRPNNLIFQHLIEAVDAGEATFLDFGLSGAGDSYAGLRRFKSGTGATEHPVTYFRSPGAVDERADEFLKFVYEFTKATAASGNDRAAIAPISERLYRYLA</sequence>
<dbReference type="PANTHER" id="PTHR36174:SF1">
    <property type="entry name" value="LIPID II:GLYCINE GLYCYLTRANSFERASE"/>
    <property type="match status" value="1"/>
</dbReference>
<accession>A0ABX0XA82</accession>
<keyword evidence="5" id="KW-0012">Acyltransferase</keyword>
<organism evidence="8 9">
    <name type="scientific">Neolewinella antarctica</name>
    <dbReference type="NCBI Taxonomy" id="442734"/>
    <lineage>
        <taxon>Bacteria</taxon>
        <taxon>Pseudomonadati</taxon>
        <taxon>Bacteroidota</taxon>
        <taxon>Saprospiria</taxon>
        <taxon>Saprospirales</taxon>
        <taxon>Lewinellaceae</taxon>
        <taxon>Neolewinella</taxon>
    </lineage>
</organism>
<evidence type="ECO:0000256" key="1">
    <source>
        <dbReference type="ARBA" id="ARBA00009943"/>
    </source>
</evidence>
<dbReference type="InterPro" id="IPR016181">
    <property type="entry name" value="Acyl_CoA_acyltransferase"/>
</dbReference>
<gene>
    <name evidence="8" type="ORF">GGR27_001639</name>
</gene>
<dbReference type="SUPFAM" id="SSF55729">
    <property type="entry name" value="Acyl-CoA N-acyltransferases (Nat)"/>
    <property type="match status" value="1"/>
</dbReference>
<evidence type="ECO:0000313" key="8">
    <source>
        <dbReference type="EMBL" id="NJC26140.1"/>
    </source>
</evidence>
<evidence type="ECO:0000313" key="9">
    <source>
        <dbReference type="Proteomes" id="UP000770785"/>
    </source>
</evidence>
<evidence type="ECO:0000256" key="3">
    <source>
        <dbReference type="ARBA" id="ARBA00022960"/>
    </source>
</evidence>
<reference evidence="8 9" key="1">
    <citation type="submission" date="2020-03" db="EMBL/GenBank/DDBJ databases">
        <title>Genomic Encyclopedia of Type Strains, Phase IV (KMG-IV): sequencing the most valuable type-strain genomes for metagenomic binning, comparative biology and taxonomic classification.</title>
        <authorList>
            <person name="Goeker M."/>
        </authorList>
    </citation>
    <scope>NUCLEOTIDE SEQUENCE [LARGE SCALE GENOMIC DNA]</scope>
    <source>
        <strain evidence="8 9">DSM 105096</strain>
    </source>
</reference>
<keyword evidence="4" id="KW-0573">Peptidoglycan synthesis</keyword>
<dbReference type="Pfam" id="PF13480">
    <property type="entry name" value="Acetyltransf_6"/>
    <property type="match status" value="1"/>
</dbReference>
<evidence type="ECO:0000256" key="4">
    <source>
        <dbReference type="ARBA" id="ARBA00022984"/>
    </source>
</evidence>
<keyword evidence="6" id="KW-0961">Cell wall biogenesis/degradation</keyword>
<protein>
    <recommendedName>
        <fullName evidence="7">BioF2-like acetyltransferase domain-containing protein</fullName>
    </recommendedName>
</protein>
<name>A0ABX0XA82_9BACT</name>
<keyword evidence="9" id="KW-1185">Reference proteome</keyword>
<dbReference type="PROSITE" id="PS51191">
    <property type="entry name" value="FEMABX"/>
    <property type="match status" value="1"/>
</dbReference>
<comment type="caution">
    <text evidence="8">The sequence shown here is derived from an EMBL/GenBank/DDBJ whole genome shotgun (WGS) entry which is preliminary data.</text>
</comment>
<dbReference type="Proteomes" id="UP000770785">
    <property type="component" value="Unassembled WGS sequence"/>
</dbReference>
<evidence type="ECO:0000256" key="5">
    <source>
        <dbReference type="ARBA" id="ARBA00023315"/>
    </source>
</evidence>
<keyword evidence="3" id="KW-0133">Cell shape</keyword>
<dbReference type="EMBL" id="JAATJH010000002">
    <property type="protein sequence ID" value="NJC26140.1"/>
    <property type="molecule type" value="Genomic_DNA"/>
</dbReference>
<dbReference type="RefSeq" id="WP_168036896.1">
    <property type="nucleotide sequence ID" value="NZ_JAATJH010000002.1"/>
</dbReference>
<evidence type="ECO:0000259" key="7">
    <source>
        <dbReference type="Pfam" id="PF13480"/>
    </source>
</evidence>
<comment type="similarity">
    <text evidence="1">Belongs to the FemABX family.</text>
</comment>
<dbReference type="Gene3D" id="3.40.630.30">
    <property type="match status" value="1"/>
</dbReference>
<keyword evidence="2" id="KW-0808">Transferase</keyword>
<feature type="domain" description="BioF2-like acetyltransferase" evidence="7">
    <location>
        <begin position="112"/>
        <end position="240"/>
    </location>
</feature>
<dbReference type="InterPro" id="IPR003447">
    <property type="entry name" value="FEMABX"/>
</dbReference>
<evidence type="ECO:0000256" key="6">
    <source>
        <dbReference type="ARBA" id="ARBA00023316"/>
    </source>
</evidence>
<dbReference type="InterPro" id="IPR038740">
    <property type="entry name" value="BioF2-like_GNAT_dom"/>
</dbReference>
<dbReference type="InterPro" id="IPR050644">
    <property type="entry name" value="PG_Glycine_Bridge_Synth"/>
</dbReference>
<proteinExistence type="inferred from homology"/>
<dbReference type="PANTHER" id="PTHR36174">
    <property type="entry name" value="LIPID II:GLYCINE GLYCYLTRANSFERASE"/>
    <property type="match status" value="1"/>
</dbReference>